<evidence type="ECO:0000313" key="1">
    <source>
        <dbReference type="EMBL" id="POM71489.1"/>
    </source>
</evidence>
<keyword evidence="2" id="KW-1185">Reference proteome</keyword>
<evidence type="ECO:0000313" key="2">
    <source>
        <dbReference type="Proteomes" id="UP000237271"/>
    </source>
</evidence>
<reference evidence="1 2" key="1">
    <citation type="journal article" date="2017" name="Genome Biol. Evol.">
        <title>Phytophthora megakarya and P. palmivora, closely related causal agents of cacao black pod rot, underwent increases in genome sizes and gene numbers by different mechanisms.</title>
        <authorList>
            <person name="Ali S.S."/>
            <person name="Shao J."/>
            <person name="Lary D.J."/>
            <person name="Kronmiller B."/>
            <person name="Shen D."/>
            <person name="Strem M.D."/>
            <person name="Amoako-Attah I."/>
            <person name="Akrofi A.Y."/>
            <person name="Begoude B.A."/>
            <person name="Ten Hoopen G.M."/>
            <person name="Coulibaly K."/>
            <person name="Kebe B.I."/>
            <person name="Melnick R.L."/>
            <person name="Guiltinan M.J."/>
            <person name="Tyler B.M."/>
            <person name="Meinhardt L.W."/>
            <person name="Bailey B.A."/>
        </authorList>
    </citation>
    <scope>NUCLEOTIDE SEQUENCE [LARGE SCALE GENOMIC DNA]</scope>
    <source>
        <strain evidence="2">sbr112.9</strain>
    </source>
</reference>
<comment type="caution">
    <text evidence="1">The sequence shown here is derived from an EMBL/GenBank/DDBJ whole genome shotgun (WGS) entry which is preliminary data.</text>
</comment>
<protein>
    <submittedName>
        <fullName evidence="1">Uncharacterized protein</fullName>
    </submittedName>
</protein>
<proteinExistence type="predicted"/>
<accession>A0A2P4Y189</accession>
<sequence length="107" mass="12025">MNNSKKNYLLLDWLDSQSVESVQALNAEFLPTIQVHTSMGVFDRHLIKDVPQFLKNIMVARRMLLVPHKNPLKEFIRLRKTSETKGGLPPCGICLGAAGEYLLDCTG</sequence>
<name>A0A2P4Y189_9STRA</name>
<dbReference type="EMBL" id="NCKW01006479">
    <property type="protein sequence ID" value="POM71489.1"/>
    <property type="molecule type" value="Genomic_DNA"/>
</dbReference>
<gene>
    <name evidence="1" type="ORF">PHPALM_11938</name>
</gene>
<organism evidence="1 2">
    <name type="scientific">Phytophthora palmivora</name>
    <dbReference type="NCBI Taxonomy" id="4796"/>
    <lineage>
        <taxon>Eukaryota</taxon>
        <taxon>Sar</taxon>
        <taxon>Stramenopiles</taxon>
        <taxon>Oomycota</taxon>
        <taxon>Peronosporomycetes</taxon>
        <taxon>Peronosporales</taxon>
        <taxon>Peronosporaceae</taxon>
        <taxon>Phytophthora</taxon>
    </lineage>
</organism>
<dbReference type="AlphaFoldDB" id="A0A2P4Y189"/>
<dbReference type="Proteomes" id="UP000237271">
    <property type="component" value="Unassembled WGS sequence"/>
</dbReference>